<feature type="transmembrane region" description="Helical" evidence="19">
    <location>
        <begin position="105"/>
        <end position="126"/>
    </location>
</feature>
<keyword evidence="11 19" id="KW-0460">Magnesium</keyword>
<evidence type="ECO:0000256" key="14">
    <source>
        <dbReference type="ARBA" id="ARBA00025228"/>
    </source>
</evidence>
<keyword evidence="21" id="KW-1185">Reference proteome</keyword>
<evidence type="ECO:0000256" key="15">
    <source>
        <dbReference type="ARBA" id="ARBA00032605"/>
    </source>
</evidence>
<keyword evidence="13 19" id="KW-0472">Membrane</keyword>
<evidence type="ECO:0000256" key="13">
    <source>
        <dbReference type="ARBA" id="ARBA00023136"/>
    </source>
</evidence>
<comment type="catalytic activity">
    <reaction evidence="18 19">
        <text>alpha-ribazole 5'-phosphate + adenosylcob(III)inamide-GDP = adenosylcob(III)alamin 5'-phosphate + GMP + H(+)</text>
        <dbReference type="Rhea" id="RHEA:23560"/>
        <dbReference type="ChEBI" id="CHEBI:15378"/>
        <dbReference type="ChEBI" id="CHEBI:57918"/>
        <dbReference type="ChEBI" id="CHEBI:58115"/>
        <dbReference type="ChEBI" id="CHEBI:60487"/>
        <dbReference type="ChEBI" id="CHEBI:60493"/>
        <dbReference type="EC" id="2.7.8.26"/>
    </reaction>
</comment>
<evidence type="ECO:0000313" key="21">
    <source>
        <dbReference type="Proteomes" id="UP000198660"/>
    </source>
</evidence>
<evidence type="ECO:0000256" key="10">
    <source>
        <dbReference type="ARBA" id="ARBA00022692"/>
    </source>
</evidence>
<sequence length="245" mass="25882">MNSFLTALSFLTRIPVGVKMERKTWQTSPIWYPAVGMVIGSVLVVLYQMFASIFPPAVTGMLVVTGWVFLTGGLHLDGLMDTADGLGSHRDREEMLAIMKDSRTGAMGVLAAIVVLGLKVVCLASFATGEWVPLIVAPIIGRMALLAGIKCFPYLREKGLGSQLGAGIPQWAWMISLVFGAVVVSAIAGGRGMILLLGAGCFFFFLAYGMVKRLGGLTGDSYGALAEGIETMVLLLGVATTGWGS</sequence>
<protein>
    <recommendedName>
        <fullName evidence="6 19">Adenosylcobinamide-GDP ribazoletransferase</fullName>
        <ecNumber evidence="5 19">2.7.8.26</ecNumber>
    </recommendedName>
    <alternativeName>
        <fullName evidence="16 19">Cobalamin synthase</fullName>
    </alternativeName>
    <alternativeName>
        <fullName evidence="15 19">Cobalamin-5'-phosphate synthase</fullName>
    </alternativeName>
</protein>
<organism evidence="20 21">
    <name type="scientific">Marininema halotolerans</name>
    <dbReference type="NCBI Taxonomy" id="1155944"/>
    <lineage>
        <taxon>Bacteria</taxon>
        <taxon>Bacillati</taxon>
        <taxon>Bacillota</taxon>
        <taxon>Bacilli</taxon>
        <taxon>Bacillales</taxon>
        <taxon>Thermoactinomycetaceae</taxon>
        <taxon>Marininema</taxon>
    </lineage>
</organism>
<reference evidence="21" key="1">
    <citation type="submission" date="2016-10" db="EMBL/GenBank/DDBJ databases">
        <authorList>
            <person name="Varghese N."/>
            <person name="Submissions S."/>
        </authorList>
    </citation>
    <scope>NUCLEOTIDE SEQUENCE [LARGE SCALE GENOMIC DNA]</scope>
    <source>
        <strain evidence="21">DSM 45789</strain>
    </source>
</reference>
<dbReference type="RefSeq" id="WP_091836351.1">
    <property type="nucleotide sequence ID" value="NZ_FPAA01000005.1"/>
</dbReference>
<evidence type="ECO:0000256" key="17">
    <source>
        <dbReference type="ARBA" id="ARBA00048623"/>
    </source>
</evidence>
<dbReference type="GO" id="GO:0005886">
    <property type="term" value="C:plasma membrane"/>
    <property type="evidence" value="ECO:0007669"/>
    <property type="project" value="UniProtKB-SubCell"/>
</dbReference>
<feature type="transmembrane region" description="Helical" evidence="19">
    <location>
        <begin position="132"/>
        <end position="152"/>
    </location>
</feature>
<evidence type="ECO:0000256" key="8">
    <source>
        <dbReference type="ARBA" id="ARBA00022573"/>
    </source>
</evidence>
<dbReference type="GO" id="GO:0008818">
    <property type="term" value="F:cobalamin 5'-phosphate synthase activity"/>
    <property type="evidence" value="ECO:0007669"/>
    <property type="project" value="UniProtKB-UniRule"/>
</dbReference>
<evidence type="ECO:0000256" key="16">
    <source>
        <dbReference type="ARBA" id="ARBA00032853"/>
    </source>
</evidence>
<dbReference type="GO" id="GO:0051073">
    <property type="term" value="F:adenosylcobinamide-GDP ribazoletransferase activity"/>
    <property type="evidence" value="ECO:0007669"/>
    <property type="project" value="UniProtKB-UniRule"/>
</dbReference>
<evidence type="ECO:0000256" key="1">
    <source>
        <dbReference type="ARBA" id="ARBA00001946"/>
    </source>
</evidence>
<evidence type="ECO:0000256" key="19">
    <source>
        <dbReference type="HAMAP-Rule" id="MF_00719"/>
    </source>
</evidence>
<evidence type="ECO:0000256" key="3">
    <source>
        <dbReference type="ARBA" id="ARBA00004663"/>
    </source>
</evidence>
<gene>
    <name evidence="19" type="primary">cobS</name>
    <name evidence="20" type="ORF">SAMN05444972_105101</name>
</gene>
<evidence type="ECO:0000256" key="2">
    <source>
        <dbReference type="ARBA" id="ARBA00004651"/>
    </source>
</evidence>
<comment type="catalytic activity">
    <reaction evidence="17 19">
        <text>alpha-ribazole + adenosylcob(III)inamide-GDP = adenosylcob(III)alamin + GMP + H(+)</text>
        <dbReference type="Rhea" id="RHEA:16049"/>
        <dbReference type="ChEBI" id="CHEBI:10329"/>
        <dbReference type="ChEBI" id="CHEBI:15378"/>
        <dbReference type="ChEBI" id="CHEBI:18408"/>
        <dbReference type="ChEBI" id="CHEBI:58115"/>
        <dbReference type="ChEBI" id="CHEBI:60487"/>
        <dbReference type="EC" id="2.7.8.26"/>
    </reaction>
</comment>
<keyword evidence="12 19" id="KW-1133">Transmembrane helix</keyword>
<evidence type="ECO:0000256" key="5">
    <source>
        <dbReference type="ARBA" id="ARBA00013200"/>
    </source>
</evidence>
<dbReference type="GO" id="GO:0009236">
    <property type="term" value="P:cobalamin biosynthetic process"/>
    <property type="evidence" value="ECO:0007669"/>
    <property type="project" value="UniProtKB-UniRule"/>
</dbReference>
<feature type="transmembrane region" description="Helical" evidence="19">
    <location>
        <begin position="30"/>
        <end position="51"/>
    </location>
</feature>
<dbReference type="UniPathway" id="UPA00148">
    <property type="reaction ID" value="UER00238"/>
</dbReference>
<name>A0A1I6RHT4_9BACL</name>
<dbReference type="OrthoDB" id="9794626at2"/>
<comment type="pathway">
    <text evidence="3 19">Cofactor biosynthesis; adenosylcobalamin biosynthesis; adenosylcobalamin from cob(II)yrinate a,c-diamide: step 7/7.</text>
</comment>
<evidence type="ECO:0000256" key="4">
    <source>
        <dbReference type="ARBA" id="ARBA00010561"/>
    </source>
</evidence>
<dbReference type="EMBL" id="FPAA01000005">
    <property type="protein sequence ID" value="SFS64252.1"/>
    <property type="molecule type" value="Genomic_DNA"/>
</dbReference>
<dbReference type="AlphaFoldDB" id="A0A1I6RHT4"/>
<comment type="subcellular location">
    <subcellularLocation>
        <location evidence="2 19">Cell membrane</location>
        <topology evidence="2 19">Multi-pass membrane protein</topology>
    </subcellularLocation>
</comment>
<evidence type="ECO:0000256" key="18">
    <source>
        <dbReference type="ARBA" id="ARBA00049504"/>
    </source>
</evidence>
<evidence type="ECO:0000256" key="7">
    <source>
        <dbReference type="ARBA" id="ARBA00022475"/>
    </source>
</evidence>
<comment type="cofactor">
    <cofactor evidence="1 19">
        <name>Mg(2+)</name>
        <dbReference type="ChEBI" id="CHEBI:18420"/>
    </cofactor>
</comment>
<dbReference type="NCBIfam" id="TIGR00317">
    <property type="entry name" value="cobS"/>
    <property type="match status" value="1"/>
</dbReference>
<keyword evidence="9 19" id="KW-0808">Transferase</keyword>
<keyword evidence="8 19" id="KW-0169">Cobalamin biosynthesis</keyword>
<keyword evidence="7 19" id="KW-1003">Cell membrane</keyword>
<accession>A0A1I6RHT4</accession>
<dbReference type="HAMAP" id="MF_00719">
    <property type="entry name" value="CobS"/>
    <property type="match status" value="1"/>
</dbReference>
<dbReference type="PANTHER" id="PTHR34148:SF1">
    <property type="entry name" value="ADENOSYLCOBINAMIDE-GDP RIBAZOLETRANSFERASE"/>
    <property type="match status" value="1"/>
</dbReference>
<feature type="transmembrane region" description="Helical" evidence="19">
    <location>
        <begin position="193"/>
        <end position="211"/>
    </location>
</feature>
<evidence type="ECO:0000256" key="11">
    <source>
        <dbReference type="ARBA" id="ARBA00022842"/>
    </source>
</evidence>
<evidence type="ECO:0000256" key="9">
    <source>
        <dbReference type="ARBA" id="ARBA00022679"/>
    </source>
</evidence>
<dbReference type="InterPro" id="IPR003805">
    <property type="entry name" value="CobS"/>
</dbReference>
<evidence type="ECO:0000256" key="6">
    <source>
        <dbReference type="ARBA" id="ARBA00015850"/>
    </source>
</evidence>
<feature type="transmembrane region" description="Helical" evidence="19">
    <location>
        <begin position="164"/>
        <end position="187"/>
    </location>
</feature>
<evidence type="ECO:0000256" key="12">
    <source>
        <dbReference type="ARBA" id="ARBA00022989"/>
    </source>
</evidence>
<dbReference type="Proteomes" id="UP000198660">
    <property type="component" value="Unassembled WGS sequence"/>
</dbReference>
<dbReference type="Pfam" id="PF02654">
    <property type="entry name" value="CobS"/>
    <property type="match status" value="1"/>
</dbReference>
<proteinExistence type="inferred from homology"/>
<comment type="function">
    <text evidence="14 19">Joins adenosylcobinamide-GDP and alpha-ribazole to generate adenosylcobalamin (Ado-cobalamin). Also synthesizes adenosylcobalamin 5'-phosphate from adenosylcobinamide-GDP and alpha-ribazole 5'-phosphate.</text>
</comment>
<dbReference type="EC" id="2.7.8.26" evidence="5 19"/>
<dbReference type="PANTHER" id="PTHR34148">
    <property type="entry name" value="ADENOSYLCOBINAMIDE-GDP RIBAZOLETRANSFERASE"/>
    <property type="match status" value="1"/>
</dbReference>
<keyword evidence="10 19" id="KW-0812">Transmembrane</keyword>
<comment type="similarity">
    <text evidence="4 19">Belongs to the CobS family.</text>
</comment>
<evidence type="ECO:0000313" key="20">
    <source>
        <dbReference type="EMBL" id="SFS64252.1"/>
    </source>
</evidence>